<organism evidence="1 2">
    <name type="scientific">Nocardioides acrostichi</name>
    <dbReference type="NCBI Taxonomy" id="2784339"/>
    <lineage>
        <taxon>Bacteria</taxon>
        <taxon>Bacillati</taxon>
        <taxon>Actinomycetota</taxon>
        <taxon>Actinomycetes</taxon>
        <taxon>Propionibacteriales</taxon>
        <taxon>Nocardioidaceae</taxon>
        <taxon>Nocardioides</taxon>
    </lineage>
</organism>
<gene>
    <name evidence="1" type="ORF">ISG29_00095</name>
</gene>
<dbReference type="EMBL" id="JADIVZ010000001">
    <property type="protein sequence ID" value="MBF4160074.1"/>
    <property type="molecule type" value="Genomic_DNA"/>
</dbReference>
<accession>A0A930YB20</accession>
<reference evidence="1" key="1">
    <citation type="submission" date="2020-11" db="EMBL/GenBank/DDBJ databases">
        <title>Nocardioides sp. CBS4Y-1, whole genome shotgun sequence.</title>
        <authorList>
            <person name="Tuo L."/>
        </authorList>
    </citation>
    <scope>NUCLEOTIDE SEQUENCE</scope>
    <source>
        <strain evidence="1">CBS4Y-1</strain>
    </source>
</reference>
<dbReference type="SUPFAM" id="SSF53474">
    <property type="entry name" value="alpha/beta-Hydrolases"/>
    <property type="match status" value="1"/>
</dbReference>
<evidence type="ECO:0000313" key="1">
    <source>
        <dbReference type="EMBL" id="MBF4160074.1"/>
    </source>
</evidence>
<dbReference type="InterPro" id="IPR029058">
    <property type="entry name" value="AB_hydrolase_fold"/>
</dbReference>
<dbReference type="Proteomes" id="UP000656804">
    <property type="component" value="Unassembled WGS sequence"/>
</dbReference>
<evidence type="ECO:0000313" key="2">
    <source>
        <dbReference type="Proteomes" id="UP000656804"/>
    </source>
</evidence>
<keyword evidence="2" id="KW-1185">Reference proteome</keyword>
<comment type="caution">
    <text evidence="1">The sequence shown here is derived from an EMBL/GenBank/DDBJ whole genome shotgun (WGS) entry which is preliminary data.</text>
</comment>
<dbReference type="AlphaFoldDB" id="A0A930YB20"/>
<name>A0A930YB20_9ACTN</name>
<protein>
    <recommendedName>
        <fullName evidence="3">Alpha/beta hydrolase</fullName>
    </recommendedName>
</protein>
<sequence>MSRYVDQMPAEEPVGRCVVLPGTGYVPDAPLLFLVGQLALAHGWAVRQVWWTPPDIEDGAEAAWVAGELDAALAEPFDGVGDRTLVVGKSLGTAGAARAAELKLPAIWLTPLLTYSDLAAPLLRYPTAQLVVIGEGDRYLDRDVLGVLPGRHALVPGDHAMLVPGEPFATWQAHREVMAAVDGWLAQL</sequence>
<evidence type="ECO:0008006" key="3">
    <source>
        <dbReference type="Google" id="ProtNLM"/>
    </source>
</evidence>
<dbReference type="RefSeq" id="WP_194501351.1">
    <property type="nucleotide sequence ID" value="NZ_JADIVZ010000001.1"/>
</dbReference>
<proteinExistence type="predicted"/>